<accession>A0A6B9V932</accession>
<gene>
    <name evidence="1" type="ORF">DS421_19g657460</name>
</gene>
<protein>
    <submittedName>
        <fullName evidence="1">Uncharacterized protein</fullName>
    </submittedName>
</protein>
<organism evidence="1 2">
    <name type="scientific">Arachis hypogaea</name>
    <name type="common">Peanut</name>
    <dbReference type="NCBI Taxonomy" id="3818"/>
    <lineage>
        <taxon>Eukaryota</taxon>
        <taxon>Viridiplantae</taxon>
        <taxon>Streptophyta</taxon>
        <taxon>Embryophyta</taxon>
        <taxon>Tracheophyta</taxon>
        <taxon>Spermatophyta</taxon>
        <taxon>Magnoliopsida</taxon>
        <taxon>eudicotyledons</taxon>
        <taxon>Gunneridae</taxon>
        <taxon>Pentapetalae</taxon>
        <taxon>rosids</taxon>
        <taxon>fabids</taxon>
        <taxon>Fabales</taxon>
        <taxon>Fabaceae</taxon>
        <taxon>Papilionoideae</taxon>
        <taxon>50 kb inversion clade</taxon>
        <taxon>dalbergioids sensu lato</taxon>
        <taxon>Dalbergieae</taxon>
        <taxon>Pterocarpus clade</taxon>
        <taxon>Arachis</taxon>
    </lineage>
</organism>
<name>A0A6B9V932_ARAHY</name>
<reference evidence="1 2" key="1">
    <citation type="submission" date="2020-01" db="EMBL/GenBank/DDBJ databases">
        <title>Genome sequence of Arachis hypogaea, cultivar Shitouqi.</title>
        <authorList>
            <person name="Zhuang W."/>
            <person name="Chen H."/>
            <person name="Varshney R."/>
            <person name="Wang D."/>
            <person name="Ming R."/>
        </authorList>
    </citation>
    <scope>NUCLEOTIDE SEQUENCE [LARGE SCALE GENOMIC DNA]</scope>
    <source>
        <tissue evidence="1">Young leaf</tissue>
    </source>
</reference>
<proteinExistence type="predicted"/>
<dbReference type="Proteomes" id="UP000464620">
    <property type="component" value="Chromosome B09"/>
</dbReference>
<evidence type="ECO:0000313" key="1">
    <source>
        <dbReference type="EMBL" id="QHN77970.1"/>
    </source>
</evidence>
<sequence>MFLPTSSVFVYDWSVFSAPKVTDSADSRTVMAILGPVEAVDDVTGGLKSCSFLSNQDD</sequence>
<dbReference type="AlphaFoldDB" id="A0A6B9V932"/>
<dbReference type="EMBL" id="CP031001">
    <property type="protein sequence ID" value="QHN77970.1"/>
    <property type="molecule type" value="Genomic_DNA"/>
</dbReference>
<evidence type="ECO:0000313" key="2">
    <source>
        <dbReference type="Proteomes" id="UP000464620"/>
    </source>
</evidence>